<evidence type="ECO:0000256" key="1">
    <source>
        <dbReference type="ARBA" id="ARBA00012404"/>
    </source>
</evidence>
<dbReference type="Pfam" id="PF01817">
    <property type="entry name" value="CM_2"/>
    <property type="match status" value="1"/>
</dbReference>
<dbReference type="EMBL" id="JAANHS010000003">
    <property type="protein sequence ID" value="NHB76122.1"/>
    <property type="molecule type" value="Genomic_DNA"/>
</dbReference>
<dbReference type="RefSeq" id="WP_166402177.1">
    <property type="nucleotide sequence ID" value="NZ_JAANHS010000003.1"/>
</dbReference>
<dbReference type="EC" id="5.4.99.5" evidence="1"/>
<dbReference type="PANTHER" id="PTHR38041:SF1">
    <property type="entry name" value="CHORISMATE MUTASE"/>
    <property type="match status" value="1"/>
</dbReference>
<keyword evidence="5" id="KW-1185">Reference proteome</keyword>
<feature type="domain" description="Chorismate mutase" evidence="3">
    <location>
        <begin position="4"/>
        <end position="95"/>
    </location>
</feature>
<dbReference type="InterPro" id="IPR036979">
    <property type="entry name" value="CM_dom_sf"/>
</dbReference>
<keyword evidence="2" id="KW-0413">Isomerase</keyword>
<proteinExistence type="predicted"/>
<sequence>MRKPADCTTMAEIRAEIDRLDEDLVRLFAERAAFIDRAAEIKAEVDLPARIEARVEEVVGNVRRHAATYGLPPDLVEKLWRRLIDWSIAREESRLGPDSLRKG</sequence>
<evidence type="ECO:0000313" key="4">
    <source>
        <dbReference type="EMBL" id="NHB76122.1"/>
    </source>
</evidence>
<dbReference type="SMART" id="SM00830">
    <property type="entry name" value="CM_2"/>
    <property type="match status" value="1"/>
</dbReference>
<comment type="caution">
    <text evidence="4">The sequence shown here is derived from an EMBL/GenBank/DDBJ whole genome shotgun (WGS) entry which is preliminary data.</text>
</comment>
<dbReference type="InterPro" id="IPR036263">
    <property type="entry name" value="Chorismate_II_sf"/>
</dbReference>
<dbReference type="PROSITE" id="PS51168">
    <property type="entry name" value="CHORISMATE_MUT_2"/>
    <property type="match status" value="1"/>
</dbReference>
<evidence type="ECO:0000259" key="3">
    <source>
        <dbReference type="PROSITE" id="PS51168"/>
    </source>
</evidence>
<gene>
    <name evidence="4" type="ORF">G8O29_05115</name>
</gene>
<dbReference type="InterPro" id="IPR002701">
    <property type="entry name" value="CM_II_prokaryot"/>
</dbReference>
<evidence type="ECO:0000256" key="2">
    <source>
        <dbReference type="ARBA" id="ARBA00023235"/>
    </source>
</evidence>
<dbReference type="PIRSF" id="PIRSF029775">
    <property type="entry name" value="Isochor_pyr_lyas"/>
    <property type="match status" value="1"/>
</dbReference>
<dbReference type="PANTHER" id="PTHR38041">
    <property type="entry name" value="CHORISMATE MUTASE"/>
    <property type="match status" value="1"/>
</dbReference>
<protein>
    <recommendedName>
        <fullName evidence="1">chorismate mutase</fullName>
        <ecNumber evidence="1">5.4.99.5</ecNumber>
    </recommendedName>
</protein>
<organism evidence="4 5">
    <name type="scientific">Rhodobacter calidifons</name>
    <dbReference type="NCBI Taxonomy" id="2715277"/>
    <lineage>
        <taxon>Bacteria</taxon>
        <taxon>Pseudomonadati</taxon>
        <taxon>Pseudomonadota</taxon>
        <taxon>Alphaproteobacteria</taxon>
        <taxon>Rhodobacterales</taxon>
        <taxon>Rhodobacter group</taxon>
        <taxon>Rhodobacter</taxon>
    </lineage>
</organism>
<accession>A0ABX0G575</accession>
<dbReference type="SUPFAM" id="SSF48600">
    <property type="entry name" value="Chorismate mutase II"/>
    <property type="match status" value="1"/>
</dbReference>
<reference evidence="4 5" key="1">
    <citation type="journal article" date="2022" name="Microorganisms">
        <title>Genome Sequence and Characterization of a Xanthorhodopsin-Containing, Aerobic Anoxygenic Phototrophic Rhodobacter Species, Isolated from Mesophilic Conditions at Yellowstone National Park.</title>
        <authorList>
            <person name="Kyndt J.A."/>
            <person name="Robertson S."/>
            <person name="Shoffstall I.B."/>
            <person name="Ramaley R.F."/>
            <person name="Meyer T.E."/>
        </authorList>
    </citation>
    <scope>NUCLEOTIDE SEQUENCE [LARGE SCALE GENOMIC DNA]</scope>
    <source>
        <strain evidence="4 5">M37P</strain>
    </source>
</reference>
<evidence type="ECO:0000313" key="5">
    <source>
        <dbReference type="Proteomes" id="UP001515660"/>
    </source>
</evidence>
<dbReference type="InterPro" id="IPR008241">
    <property type="entry name" value="Isochorismate_pyruvate-lyase"/>
</dbReference>
<dbReference type="Proteomes" id="UP001515660">
    <property type="component" value="Unassembled WGS sequence"/>
</dbReference>
<dbReference type="InterPro" id="IPR051331">
    <property type="entry name" value="Chorismate_mutase-related"/>
</dbReference>
<dbReference type="Gene3D" id="1.20.59.10">
    <property type="entry name" value="Chorismate mutase"/>
    <property type="match status" value="1"/>
</dbReference>
<name>A0ABX0G575_9RHOB</name>
<dbReference type="NCBIfam" id="TIGR01803">
    <property type="entry name" value="CM-like"/>
    <property type="match status" value="1"/>
</dbReference>